<gene>
    <name evidence="2" type="ORF">PLEPLA_LOCUS16043</name>
</gene>
<feature type="region of interest" description="Disordered" evidence="1">
    <location>
        <begin position="92"/>
        <end position="115"/>
    </location>
</feature>
<feature type="region of interest" description="Disordered" evidence="1">
    <location>
        <begin position="1"/>
        <end position="67"/>
    </location>
</feature>
<evidence type="ECO:0000313" key="2">
    <source>
        <dbReference type="EMBL" id="CAB1428089.1"/>
    </source>
</evidence>
<protein>
    <submittedName>
        <fullName evidence="2">Uncharacterized protein</fullName>
    </submittedName>
</protein>
<organism evidence="2 3">
    <name type="scientific">Pleuronectes platessa</name>
    <name type="common">European plaice</name>
    <dbReference type="NCBI Taxonomy" id="8262"/>
    <lineage>
        <taxon>Eukaryota</taxon>
        <taxon>Metazoa</taxon>
        <taxon>Chordata</taxon>
        <taxon>Craniata</taxon>
        <taxon>Vertebrata</taxon>
        <taxon>Euteleostomi</taxon>
        <taxon>Actinopterygii</taxon>
        <taxon>Neopterygii</taxon>
        <taxon>Teleostei</taxon>
        <taxon>Neoteleostei</taxon>
        <taxon>Acanthomorphata</taxon>
        <taxon>Carangaria</taxon>
        <taxon>Pleuronectiformes</taxon>
        <taxon>Pleuronectoidei</taxon>
        <taxon>Pleuronectidae</taxon>
        <taxon>Pleuronectes</taxon>
    </lineage>
</organism>
<dbReference type="Proteomes" id="UP001153269">
    <property type="component" value="Unassembled WGS sequence"/>
</dbReference>
<keyword evidence="3" id="KW-1185">Reference proteome</keyword>
<dbReference type="EMBL" id="CADEAL010001018">
    <property type="protein sequence ID" value="CAB1428089.1"/>
    <property type="molecule type" value="Genomic_DNA"/>
</dbReference>
<reference evidence="2" key="1">
    <citation type="submission" date="2020-03" db="EMBL/GenBank/DDBJ databases">
        <authorList>
            <person name="Weist P."/>
        </authorList>
    </citation>
    <scope>NUCLEOTIDE SEQUENCE</scope>
</reference>
<accession>A0A9N7YL23</accession>
<evidence type="ECO:0000313" key="3">
    <source>
        <dbReference type="Proteomes" id="UP001153269"/>
    </source>
</evidence>
<feature type="compositionally biased region" description="Basic and acidic residues" evidence="1">
    <location>
        <begin position="27"/>
        <end position="40"/>
    </location>
</feature>
<proteinExistence type="predicted"/>
<name>A0A9N7YL23_PLEPL</name>
<comment type="caution">
    <text evidence="2">The sequence shown here is derived from an EMBL/GenBank/DDBJ whole genome shotgun (WGS) entry which is preliminary data.</text>
</comment>
<sequence length="115" mass="12688">MSLLSVTRPHPDRGGEEEEEEEEERREEERRGGEEEEKRGTGGASSESMSCVSLVDGHGRRSVRRTVPSPLVAAINLRSVGLIDEPLSRRQLAAAGRDGQTEGQRDGWSDEESDK</sequence>
<feature type="compositionally biased region" description="Acidic residues" evidence="1">
    <location>
        <begin position="15"/>
        <end position="26"/>
    </location>
</feature>
<evidence type="ECO:0000256" key="1">
    <source>
        <dbReference type="SAM" id="MobiDB-lite"/>
    </source>
</evidence>
<dbReference type="AlphaFoldDB" id="A0A9N7YL23"/>
<feature type="compositionally biased region" description="Basic and acidic residues" evidence="1">
    <location>
        <begin position="99"/>
        <end position="108"/>
    </location>
</feature>